<feature type="transmembrane region" description="Helical" evidence="8">
    <location>
        <begin position="274"/>
        <end position="294"/>
    </location>
</feature>
<feature type="transmembrane region" description="Helical" evidence="8">
    <location>
        <begin position="306"/>
        <end position="328"/>
    </location>
</feature>
<feature type="transmembrane region" description="Helical" evidence="8">
    <location>
        <begin position="340"/>
        <end position="360"/>
    </location>
</feature>
<dbReference type="InterPro" id="IPR020846">
    <property type="entry name" value="MFS_dom"/>
</dbReference>
<accession>A0A3S4W8H4</accession>
<keyword evidence="7 8" id="KW-0472">Membrane</keyword>
<reference evidence="10 11" key="1">
    <citation type="submission" date="2018-12" db="EMBL/GenBank/DDBJ databases">
        <authorList>
            <consortium name="Pathogen Informatics"/>
        </authorList>
    </citation>
    <scope>NUCLEOTIDE SEQUENCE [LARGE SCALE GENOMIC DNA]</scope>
    <source>
        <strain evidence="10 11">NCTC12967</strain>
    </source>
</reference>
<evidence type="ECO:0000256" key="4">
    <source>
        <dbReference type="ARBA" id="ARBA00022475"/>
    </source>
</evidence>
<dbReference type="Gene3D" id="1.20.1720.10">
    <property type="entry name" value="Multidrug resistance protein D"/>
    <property type="match status" value="1"/>
</dbReference>
<keyword evidence="6 8" id="KW-1133">Transmembrane helix</keyword>
<dbReference type="PANTHER" id="PTHR42718:SF9">
    <property type="entry name" value="MAJOR FACILITATOR SUPERFAMILY MULTIDRUG TRANSPORTER MFSC"/>
    <property type="match status" value="1"/>
</dbReference>
<evidence type="ECO:0000256" key="5">
    <source>
        <dbReference type="ARBA" id="ARBA00022692"/>
    </source>
</evidence>
<keyword evidence="3" id="KW-0813">Transport</keyword>
<dbReference type="PROSITE" id="PS50850">
    <property type="entry name" value="MFS"/>
    <property type="match status" value="1"/>
</dbReference>
<feature type="transmembrane region" description="Helical" evidence="8">
    <location>
        <begin position="441"/>
        <end position="462"/>
    </location>
</feature>
<keyword evidence="4" id="KW-1003">Cell membrane</keyword>
<proteinExistence type="inferred from homology"/>
<protein>
    <submittedName>
        <fullName evidence="10">High-copy suppressor of rspA</fullName>
    </submittedName>
</protein>
<comment type="subcellular location">
    <subcellularLocation>
        <location evidence="1">Cell membrane</location>
        <topology evidence="1">Multi-pass membrane protein</topology>
    </subcellularLocation>
</comment>
<evidence type="ECO:0000256" key="7">
    <source>
        <dbReference type="ARBA" id="ARBA00023136"/>
    </source>
</evidence>
<evidence type="ECO:0000313" key="10">
    <source>
        <dbReference type="EMBL" id="VEH71233.1"/>
    </source>
</evidence>
<dbReference type="AlphaFoldDB" id="A0A3S4W8H4"/>
<dbReference type="InterPro" id="IPR004638">
    <property type="entry name" value="EmrB-like"/>
</dbReference>
<dbReference type="Proteomes" id="UP000273044">
    <property type="component" value="Chromosome"/>
</dbReference>
<evidence type="ECO:0000256" key="3">
    <source>
        <dbReference type="ARBA" id="ARBA00022448"/>
    </source>
</evidence>
<feature type="transmembrane region" description="Helical" evidence="8">
    <location>
        <begin position="21"/>
        <end position="42"/>
    </location>
</feature>
<dbReference type="GO" id="GO:0022857">
    <property type="term" value="F:transmembrane transporter activity"/>
    <property type="evidence" value="ECO:0007669"/>
    <property type="project" value="InterPro"/>
</dbReference>
<dbReference type="InterPro" id="IPR011701">
    <property type="entry name" value="MFS"/>
</dbReference>
<feature type="transmembrane region" description="Helical" evidence="8">
    <location>
        <begin position="175"/>
        <end position="194"/>
    </location>
</feature>
<name>A0A3S4W8H4_9ACTN</name>
<feature type="transmembrane region" description="Helical" evidence="8">
    <location>
        <begin position="54"/>
        <end position="74"/>
    </location>
</feature>
<dbReference type="NCBIfam" id="TIGR00711">
    <property type="entry name" value="efflux_EmrB"/>
    <property type="match status" value="1"/>
</dbReference>
<dbReference type="Gene3D" id="1.20.1250.20">
    <property type="entry name" value="MFS general substrate transporter like domains"/>
    <property type="match status" value="1"/>
</dbReference>
<dbReference type="PANTHER" id="PTHR42718">
    <property type="entry name" value="MAJOR FACILITATOR SUPERFAMILY MULTIDRUG TRANSPORTER MFSC"/>
    <property type="match status" value="1"/>
</dbReference>
<evidence type="ECO:0000259" key="9">
    <source>
        <dbReference type="PROSITE" id="PS50850"/>
    </source>
</evidence>
<feature type="domain" description="Major facilitator superfamily (MFS) profile" evidence="9">
    <location>
        <begin position="16"/>
        <end position="468"/>
    </location>
</feature>
<feature type="transmembrane region" description="Helical" evidence="8">
    <location>
        <begin position="145"/>
        <end position="169"/>
    </location>
</feature>
<evidence type="ECO:0000313" key="11">
    <source>
        <dbReference type="Proteomes" id="UP000273044"/>
    </source>
</evidence>
<dbReference type="EMBL" id="LR134406">
    <property type="protein sequence ID" value="VEH71233.1"/>
    <property type="molecule type" value="Genomic_DNA"/>
</dbReference>
<evidence type="ECO:0000256" key="2">
    <source>
        <dbReference type="ARBA" id="ARBA00008537"/>
    </source>
</evidence>
<feature type="transmembrane region" description="Helical" evidence="8">
    <location>
        <begin position="86"/>
        <end position="109"/>
    </location>
</feature>
<dbReference type="GO" id="GO:0005886">
    <property type="term" value="C:plasma membrane"/>
    <property type="evidence" value="ECO:0007669"/>
    <property type="project" value="UniProtKB-SubCell"/>
</dbReference>
<gene>
    <name evidence="10" type="primary">hsrA_2</name>
    <name evidence="10" type="ORF">NCTC12967_02551</name>
</gene>
<keyword evidence="5 8" id="KW-0812">Transmembrane</keyword>
<feature type="transmembrane region" description="Helical" evidence="8">
    <location>
        <begin position="206"/>
        <end position="225"/>
    </location>
</feature>
<comment type="similarity">
    <text evidence="2">Belongs to the major facilitator superfamily. EmrB family.</text>
</comment>
<organism evidence="10 11">
    <name type="scientific">Arachnia propionica</name>
    <dbReference type="NCBI Taxonomy" id="1750"/>
    <lineage>
        <taxon>Bacteria</taxon>
        <taxon>Bacillati</taxon>
        <taxon>Actinomycetota</taxon>
        <taxon>Actinomycetes</taxon>
        <taxon>Propionibacteriales</taxon>
        <taxon>Propionibacteriaceae</taxon>
        <taxon>Arachnia</taxon>
    </lineage>
</organism>
<dbReference type="SUPFAM" id="SSF103473">
    <property type="entry name" value="MFS general substrate transporter"/>
    <property type="match status" value="1"/>
</dbReference>
<evidence type="ECO:0000256" key="6">
    <source>
        <dbReference type="ARBA" id="ARBA00022989"/>
    </source>
</evidence>
<dbReference type="PRINTS" id="PR01036">
    <property type="entry name" value="TCRTETB"/>
</dbReference>
<dbReference type="InterPro" id="IPR036259">
    <property type="entry name" value="MFS_trans_sf"/>
</dbReference>
<evidence type="ECO:0000256" key="1">
    <source>
        <dbReference type="ARBA" id="ARBA00004651"/>
    </source>
</evidence>
<keyword evidence="11" id="KW-1185">Reference proteome</keyword>
<sequence length="472" mass="49164">MRINNVSGFERRLDARLVVSIVAVGIMSFAGVVVETAMNVAFPALMGEFGVNTATVQWVTTGYLLVLSAIMPISSFLNRRYRARTLFLAAMLTFLAGTIMSAAAPHFALLIGGRILQGIGTGIALPLMFNIVLQQVPHERMGTMMGLATLITAIAPAVGPSLGGFLIGALGWRSIFLVLVPFLVIALVLGTLTIRQAQEIGRVSFAPVQFLLMAAGFVALIFATNAASTSAWTSPEVLGLFVLSVALIAGFVWLSRRSDDPLLRVRIFTDRTYALSIVYVVLIQAIVLALGYLIPYFAQVGKSMDSFAAGCLLLPGCIIGALLTPFGGGILDRFGPMRPILTGAAIGVVTLVLFAVLGVHGSGVRLALIYALFPICQGLSVSNSMTNGLRSLPDDLQADGNAAFNTIQQLGGAIGTAVATAVVNAAEAADPVAGTTTGTQISFNVLLGAGVVAFVAALGVFIRPGRPAGDPA</sequence>
<dbReference type="Pfam" id="PF07690">
    <property type="entry name" value="MFS_1"/>
    <property type="match status" value="1"/>
</dbReference>
<feature type="transmembrane region" description="Helical" evidence="8">
    <location>
        <begin position="237"/>
        <end position="254"/>
    </location>
</feature>
<feature type="transmembrane region" description="Helical" evidence="8">
    <location>
        <begin position="115"/>
        <end position="133"/>
    </location>
</feature>
<evidence type="ECO:0000256" key="8">
    <source>
        <dbReference type="SAM" id="Phobius"/>
    </source>
</evidence>